<evidence type="ECO:0000256" key="9">
    <source>
        <dbReference type="ARBA" id="ARBA00023136"/>
    </source>
</evidence>
<dbReference type="PROSITE" id="PS50192">
    <property type="entry name" value="T_SNARE"/>
    <property type="match status" value="1"/>
</dbReference>
<dbReference type="InterPro" id="IPR015260">
    <property type="entry name" value="Syntaxin-6/10/61_N"/>
</dbReference>
<dbReference type="Gene3D" id="1.20.5.110">
    <property type="match status" value="1"/>
</dbReference>
<evidence type="ECO:0000313" key="12">
    <source>
        <dbReference type="EnsemblMetazoa" id="XP_020896347.1"/>
    </source>
</evidence>
<comment type="subcellular location">
    <subcellularLocation>
        <location evidence="1">Golgi apparatus membrane</location>
        <topology evidence="1">Single-pass type IV membrane protein</topology>
    </subcellularLocation>
</comment>
<dbReference type="AlphaFoldDB" id="A0A913WZ52"/>
<feature type="domain" description="T-SNARE coiled-coil homology" evidence="11">
    <location>
        <begin position="158"/>
        <end position="220"/>
    </location>
</feature>
<evidence type="ECO:0000256" key="1">
    <source>
        <dbReference type="ARBA" id="ARBA00004409"/>
    </source>
</evidence>
<keyword evidence="5" id="KW-0653">Protein transport</keyword>
<dbReference type="GO" id="GO:0015031">
    <property type="term" value="P:protein transport"/>
    <property type="evidence" value="ECO:0007669"/>
    <property type="project" value="UniProtKB-KW"/>
</dbReference>
<dbReference type="CDD" id="cd15851">
    <property type="entry name" value="SNARE_Syntaxin6"/>
    <property type="match status" value="1"/>
</dbReference>
<evidence type="ECO:0000259" key="11">
    <source>
        <dbReference type="PROSITE" id="PS50192"/>
    </source>
</evidence>
<dbReference type="GeneID" id="110235243"/>
<keyword evidence="9 10" id="KW-0472">Membrane</keyword>
<dbReference type="FunFam" id="1.20.5.110:FF:000006">
    <property type="entry name" value="Syntaxin 6"/>
    <property type="match status" value="1"/>
</dbReference>
<keyword evidence="8" id="KW-0175">Coiled coil</keyword>
<dbReference type="Gene3D" id="1.20.58.90">
    <property type="match status" value="1"/>
</dbReference>
<dbReference type="GO" id="GO:0048193">
    <property type="term" value="P:Golgi vesicle transport"/>
    <property type="evidence" value="ECO:0007669"/>
    <property type="project" value="InterPro"/>
</dbReference>
<dbReference type="Proteomes" id="UP000887567">
    <property type="component" value="Unplaced"/>
</dbReference>
<evidence type="ECO:0000256" key="4">
    <source>
        <dbReference type="ARBA" id="ARBA00022692"/>
    </source>
</evidence>
<evidence type="ECO:0000256" key="3">
    <source>
        <dbReference type="ARBA" id="ARBA00022448"/>
    </source>
</evidence>
<name>A0A913WZ52_EXADI</name>
<keyword evidence="13" id="KW-1185">Reference proteome</keyword>
<dbReference type="InterPro" id="IPR010989">
    <property type="entry name" value="SNARE"/>
</dbReference>
<dbReference type="CDD" id="cd21443">
    <property type="entry name" value="SNARE_NTD_STX6_STX10"/>
    <property type="match status" value="1"/>
</dbReference>
<evidence type="ECO:0000256" key="5">
    <source>
        <dbReference type="ARBA" id="ARBA00022927"/>
    </source>
</evidence>
<dbReference type="GO" id="GO:0031982">
    <property type="term" value="C:vesicle"/>
    <property type="evidence" value="ECO:0007669"/>
    <property type="project" value="UniProtKB-ARBA"/>
</dbReference>
<dbReference type="KEGG" id="epa:110235243"/>
<reference evidence="12" key="1">
    <citation type="submission" date="2022-11" db="UniProtKB">
        <authorList>
            <consortium name="EnsemblMetazoa"/>
        </authorList>
    </citation>
    <scope>IDENTIFICATION</scope>
</reference>
<dbReference type="SUPFAM" id="SSF47661">
    <property type="entry name" value="t-snare proteins"/>
    <property type="match status" value="1"/>
</dbReference>
<dbReference type="FunFam" id="1.20.58.90:FF:000002">
    <property type="entry name" value="syntaxin-6 isoform X1"/>
    <property type="match status" value="1"/>
</dbReference>
<dbReference type="RefSeq" id="XP_020896347.1">
    <property type="nucleotide sequence ID" value="XM_021040688.2"/>
</dbReference>
<keyword evidence="4 10" id="KW-0812">Transmembrane</keyword>
<dbReference type="PANTHER" id="PTHR12791">
    <property type="entry name" value="GOLGI SNARE BET1-RELATED"/>
    <property type="match status" value="1"/>
</dbReference>
<comment type="similarity">
    <text evidence="2">Belongs to the syntaxin family.</text>
</comment>
<dbReference type="GO" id="GO:0005802">
    <property type="term" value="C:trans-Golgi network"/>
    <property type="evidence" value="ECO:0007669"/>
    <property type="project" value="UniProtKB-ARBA"/>
</dbReference>
<dbReference type="SMART" id="SM00397">
    <property type="entry name" value="t_SNARE"/>
    <property type="match status" value="1"/>
</dbReference>
<protein>
    <recommendedName>
        <fullName evidence="11">t-SNARE coiled-coil homology domain-containing protein</fullName>
    </recommendedName>
</protein>
<evidence type="ECO:0000256" key="2">
    <source>
        <dbReference type="ARBA" id="ARBA00009063"/>
    </source>
</evidence>
<dbReference type="Pfam" id="PF09177">
    <property type="entry name" value="STX6_10_61_N"/>
    <property type="match status" value="1"/>
</dbReference>
<sequence length="250" mass="29108">MSLEDPFFVVKEEVQKAVNKVRTLYSRWQELLNDPLKAGGDEYNWTTNELKNNIRSIEWDLEDLDETIGIVEANPRKFNMDMSELSKRKLFVRQTRDDINSIKEHLNSPQAVTRVENSTRQALLGKRNGKPQDKYSRLDREIERSNQAFIDDQQQQQSLLMQSQDDQLELVGHSVGVLKNMGKRIGDEIEEQNVILDDFGHELEMTDSKLNQTVLKIEKVLRLSDDKRQCYVLIALIVIMVILILLFIYA</sequence>
<keyword evidence="3" id="KW-0813">Transport</keyword>
<dbReference type="OrthoDB" id="546861at2759"/>
<dbReference type="OMA" id="EHDPYRF"/>
<evidence type="ECO:0000256" key="10">
    <source>
        <dbReference type="SAM" id="Phobius"/>
    </source>
</evidence>
<keyword evidence="7" id="KW-0333">Golgi apparatus</keyword>
<proteinExistence type="inferred from homology"/>
<dbReference type="EnsemblMetazoa" id="XM_021040688.2">
    <property type="protein sequence ID" value="XP_020896347.1"/>
    <property type="gene ID" value="LOC110235243"/>
</dbReference>
<feature type="transmembrane region" description="Helical" evidence="10">
    <location>
        <begin position="230"/>
        <end position="249"/>
    </location>
</feature>
<dbReference type="SUPFAM" id="SSF58038">
    <property type="entry name" value="SNARE fusion complex"/>
    <property type="match status" value="1"/>
</dbReference>
<accession>A0A913WZ52</accession>
<evidence type="ECO:0000256" key="8">
    <source>
        <dbReference type="ARBA" id="ARBA00023054"/>
    </source>
</evidence>
<dbReference type="InterPro" id="IPR000727">
    <property type="entry name" value="T_SNARE_dom"/>
</dbReference>
<evidence type="ECO:0000256" key="7">
    <source>
        <dbReference type="ARBA" id="ARBA00023034"/>
    </source>
</evidence>
<evidence type="ECO:0000256" key="6">
    <source>
        <dbReference type="ARBA" id="ARBA00022989"/>
    </source>
</evidence>
<dbReference type="GO" id="GO:0000139">
    <property type="term" value="C:Golgi membrane"/>
    <property type="evidence" value="ECO:0007669"/>
    <property type="project" value="UniProtKB-SubCell"/>
</dbReference>
<organism evidence="12 13">
    <name type="scientific">Exaiptasia diaphana</name>
    <name type="common">Tropical sea anemone</name>
    <name type="synonym">Aiptasia pulchella</name>
    <dbReference type="NCBI Taxonomy" id="2652724"/>
    <lineage>
        <taxon>Eukaryota</taxon>
        <taxon>Metazoa</taxon>
        <taxon>Cnidaria</taxon>
        <taxon>Anthozoa</taxon>
        <taxon>Hexacorallia</taxon>
        <taxon>Actiniaria</taxon>
        <taxon>Aiptasiidae</taxon>
        <taxon>Exaiptasia</taxon>
    </lineage>
</organism>
<evidence type="ECO:0000313" key="13">
    <source>
        <dbReference type="Proteomes" id="UP000887567"/>
    </source>
</evidence>
<keyword evidence="6 10" id="KW-1133">Transmembrane helix</keyword>